<evidence type="ECO:0000313" key="3">
    <source>
        <dbReference type="Proteomes" id="UP000050525"/>
    </source>
</evidence>
<dbReference type="Proteomes" id="UP000050525">
    <property type="component" value="Unassembled WGS sequence"/>
</dbReference>
<accession>A0A151NA71</accession>
<reference evidence="2 3" key="1">
    <citation type="journal article" date="2012" name="Genome Biol.">
        <title>Sequencing three crocodilian genomes to illuminate the evolution of archosaurs and amniotes.</title>
        <authorList>
            <person name="St John J.A."/>
            <person name="Braun E.L."/>
            <person name="Isberg S.R."/>
            <person name="Miles L.G."/>
            <person name="Chong A.Y."/>
            <person name="Gongora J."/>
            <person name="Dalzell P."/>
            <person name="Moran C."/>
            <person name="Bed'hom B."/>
            <person name="Abzhanov A."/>
            <person name="Burgess S.C."/>
            <person name="Cooksey A.M."/>
            <person name="Castoe T.A."/>
            <person name="Crawford N.G."/>
            <person name="Densmore L.D."/>
            <person name="Drew J.C."/>
            <person name="Edwards S.V."/>
            <person name="Faircloth B.C."/>
            <person name="Fujita M.K."/>
            <person name="Greenwold M.J."/>
            <person name="Hoffmann F.G."/>
            <person name="Howard J.M."/>
            <person name="Iguchi T."/>
            <person name="Janes D.E."/>
            <person name="Khan S.Y."/>
            <person name="Kohno S."/>
            <person name="de Koning A.J."/>
            <person name="Lance S.L."/>
            <person name="McCarthy F.M."/>
            <person name="McCormack J.E."/>
            <person name="Merchant M.E."/>
            <person name="Peterson D.G."/>
            <person name="Pollock D.D."/>
            <person name="Pourmand N."/>
            <person name="Raney B.J."/>
            <person name="Roessler K.A."/>
            <person name="Sanford J.R."/>
            <person name="Sawyer R.H."/>
            <person name="Schmidt C.J."/>
            <person name="Triplett E.W."/>
            <person name="Tuberville T.D."/>
            <person name="Venegas-Anaya M."/>
            <person name="Howard J.T."/>
            <person name="Jarvis E.D."/>
            <person name="Guillette L.J.Jr."/>
            <person name="Glenn T.C."/>
            <person name="Green R.E."/>
            <person name="Ray D.A."/>
        </authorList>
    </citation>
    <scope>NUCLEOTIDE SEQUENCE [LARGE SCALE GENOMIC DNA]</scope>
    <source>
        <strain evidence="2">KSC_2009_1</strain>
    </source>
</reference>
<protein>
    <submittedName>
        <fullName evidence="2">Uncharacterized protein</fullName>
    </submittedName>
</protein>
<comment type="caution">
    <text evidence="2">The sequence shown here is derived from an EMBL/GenBank/DDBJ whole genome shotgun (WGS) entry which is preliminary data.</text>
</comment>
<dbReference type="EMBL" id="AKHW03003682">
    <property type="protein sequence ID" value="KYO33499.1"/>
    <property type="molecule type" value="Genomic_DNA"/>
</dbReference>
<proteinExistence type="predicted"/>
<keyword evidence="3" id="KW-1185">Reference proteome</keyword>
<evidence type="ECO:0000313" key="2">
    <source>
        <dbReference type="EMBL" id="KYO33499.1"/>
    </source>
</evidence>
<organism evidence="2 3">
    <name type="scientific">Alligator mississippiensis</name>
    <name type="common">American alligator</name>
    <dbReference type="NCBI Taxonomy" id="8496"/>
    <lineage>
        <taxon>Eukaryota</taxon>
        <taxon>Metazoa</taxon>
        <taxon>Chordata</taxon>
        <taxon>Craniata</taxon>
        <taxon>Vertebrata</taxon>
        <taxon>Euteleostomi</taxon>
        <taxon>Archelosauria</taxon>
        <taxon>Archosauria</taxon>
        <taxon>Crocodylia</taxon>
        <taxon>Alligatoridae</taxon>
        <taxon>Alligatorinae</taxon>
        <taxon>Alligator</taxon>
    </lineage>
</organism>
<name>A0A151NA71_ALLMI</name>
<feature type="region of interest" description="Disordered" evidence="1">
    <location>
        <begin position="1"/>
        <end position="35"/>
    </location>
</feature>
<dbReference type="AlphaFoldDB" id="A0A151NA71"/>
<gene>
    <name evidence="2" type="ORF">Y1Q_0008687</name>
</gene>
<sequence length="70" mass="8180">MSTTIPRRLQEMGGSRKAVMKHGMPQWKATHDQRLRRSSRVRTQLYLTKEDANYAIHIAKIMIEPSKETL</sequence>
<evidence type="ECO:0000256" key="1">
    <source>
        <dbReference type="SAM" id="MobiDB-lite"/>
    </source>
</evidence>